<evidence type="ECO:0000259" key="13">
    <source>
        <dbReference type="PROSITE" id="PS50885"/>
    </source>
</evidence>
<dbReference type="SUPFAM" id="SSF58104">
    <property type="entry name" value="Methyl-accepting chemotaxis protein (MCP) signaling domain"/>
    <property type="match status" value="1"/>
</dbReference>
<organism evidence="14 15">
    <name type="scientific">Metabacillus herbersteinensis</name>
    <dbReference type="NCBI Taxonomy" id="283816"/>
    <lineage>
        <taxon>Bacteria</taxon>
        <taxon>Bacillati</taxon>
        <taxon>Bacillota</taxon>
        <taxon>Bacilli</taxon>
        <taxon>Bacillales</taxon>
        <taxon>Bacillaceae</taxon>
        <taxon>Metabacillus</taxon>
    </lineage>
</organism>
<evidence type="ECO:0000313" key="14">
    <source>
        <dbReference type="EMBL" id="MFC0270662.1"/>
    </source>
</evidence>
<keyword evidence="4" id="KW-0145">Chemotaxis</keyword>
<evidence type="ECO:0000256" key="11">
    <source>
        <dbReference type="SAM" id="Phobius"/>
    </source>
</evidence>
<dbReference type="CDD" id="cd11386">
    <property type="entry name" value="MCP_signal"/>
    <property type="match status" value="1"/>
</dbReference>
<dbReference type="CDD" id="cd06225">
    <property type="entry name" value="HAMP"/>
    <property type="match status" value="1"/>
</dbReference>
<evidence type="ECO:0000313" key="15">
    <source>
        <dbReference type="Proteomes" id="UP001589854"/>
    </source>
</evidence>
<protein>
    <submittedName>
        <fullName evidence="14">Methyl-accepting chemotaxis protein</fullName>
    </submittedName>
</protein>
<dbReference type="CDD" id="cd12912">
    <property type="entry name" value="PDC2_MCP_like"/>
    <property type="match status" value="1"/>
</dbReference>
<comment type="subcellular location">
    <subcellularLocation>
        <location evidence="1">Cell membrane</location>
        <topology evidence="1">Multi-pass membrane protein</topology>
    </subcellularLocation>
</comment>
<dbReference type="Proteomes" id="UP001589854">
    <property type="component" value="Unassembled WGS sequence"/>
</dbReference>
<evidence type="ECO:0000256" key="3">
    <source>
        <dbReference type="ARBA" id="ARBA00022481"/>
    </source>
</evidence>
<comment type="similarity">
    <text evidence="9">Belongs to the methyl-accepting chemotaxis (MCP) protein family.</text>
</comment>
<dbReference type="PANTHER" id="PTHR32089">
    <property type="entry name" value="METHYL-ACCEPTING CHEMOTAXIS PROTEIN MCPB"/>
    <property type="match status" value="1"/>
</dbReference>
<evidence type="ECO:0000256" key="8">
    <source>
        <dbReference type="ARBA" id="ARBA00023224"/>
    </source>
</evidence>
<dbReference type="PROSITE" id="PS50885">
    <property type="entry name" value="HAMP"/>
    <property type="match status" value="1"/>
</dbReference>
<keyword evidence="6 11" id="KW-1133">Transmembrane helix</keyword>
<evidence type="ECO:0000256" key="6">
    <source>
        <dbReference type="ARBA" id="ARBA00022989"/>
    </source>
</evidence>
<keyword evidence="3" id="KW-0488">Methylation</keyword>
<keyword evidence="5 11" id="KW-0812">Transmembrane</keyword>
<evidence type="ECO:0000259" key="12">
    <source>
        <dbReference type="PROSITE" id="PS50111"/>
    </source>
</evidence>
<feature type="domain" description="HAMP" evidence="13">
    <location>
        <begin position="302"/>
        <end position="354"/>
    </location>
</feature>
<evidence type="ECO:0000256" key="5">
    <source>
        <dbReference type="ARBA" id="ARBA00022692"/>
    </source>
</evidence>
<dbReference type="SMART" id="SM00283">
    <property type="entry name" value="MA"/>
    <property type="match status" value="1"/>
</dbReference>
<evidence type="ECO:0000256" key="2">
    <source>
        <dbReference type="ARBA" id="ARBA00022475"/>
    </source>
</evidence>
<keyword evidence="7 11" id="KW-0472">Membrane</keyword>
<dbReference type="SUPFAM" id="SSF103190">
    <property type="entry name" value="Sensory domain-like"/>
    <property type="match status" value="1"/>
</dbReference>
<accession>A0ABV6GAG0</accession>
<dbReference type="EMBL" id="JBHLVO010000002">
    <property type="protein sequence ID" value="MFC0270662.1"/>
    <property type="molecule type" value="Genomic_DNA"/>
</dbReference>
<keyword evidence="2" id="KW-1003">Cell membrane</keyword>
<keyword evidence="15" id="KW-1185">Reference proteome</keyword>
<dbReference type="PANTHER" id="PTHR32089:SF114">
    <property type="entry name" value="METHYL-ACCEPTING CHEMOTAXIS PROTEIN MCPB"/>
    <property type="match status" value="1"/>
</dbReference>
<dbReference type="InterPro" id="IPR033479">
    <property type="entry name" value="dCache_1"/>
</dbReference>
<dbReference type="RefSeq" id="WP_378930857.1">
    <property type="nucleotide sequence ID" value="NZ_JBHLVO010000002.1"/>
</dbReference>
<reference evidence="14 15" key="1">
    <citation type="submission" date="2024-09" db="EMBL/GenBank/DDBJ databases">
        <authorList>
            <person name="Sun Q."/>
            <person name="Mori K."/>
        </authorList>
    </citation>
    <scope>NUCLEOTIDE SEQUENCE [LARGE SCALE GENOMIC DNA]</scope>
    <source>
        <strain evidence="14 15">CCM 7228</strain>
    </source>
</reference>
<evidence type="ECO:0000256" key="7">
    <source>
        <dbReference type="ARBA" id="ARBA00023136"/>
    </source>
</evidence>
<dbReference type="Gene3D" id="3.30.450.20">
    <property type="entry name" value="PAS domain"/>
    <property type="match status" value="2"/>
</dbReference>
<feature type="domain" description="Methyl-accepting transducer" evidence="12">
    <location>
        <begin position="373"/>
        <end position="630"/>
    </location>
</feature>
<keyword evidence="8 10" id="KW-0807">Transducer</keyword>
<dbReference type="InterPro" id="IPR003660">
    <property type="entry name" value="HAMP_dom"/>
</dbReference>
<proteinExistence type="inferred from homology"/>
<evidence type="ECO:0000256" key="4">
    <source>
        <dbReference type="ARBA" id="ARBA00022500"/>
    </source>
</evidence>
<feature type="transmembrane region" description="Helical" evidence="11">
    <location>
        <begin position="278"/>
        <end position="300"/>
    </location>
</feature>
<evidence type="ECO:0000256" key="10">
    <source>
        <dbReference type="PROSITE-ProRule" id="PRU00284"/>
    </source>
</evidence>
<name>A0ABV6GAG0_9BACI</name>
<gene>
    <name evidence="14" type="ORF">ACFFIX_04250</name>
</gene>
<evidence type="ECO:0000256" key="9">
    <source>
        <dbReference type="ARBA" id="ARBA00029447"/>
    </source>
</evidence>
<evidence type="ECO:0000256" key="1">
    <source>
        <dbReference type="ARBA" id="ARBA00004651"/>
    </source>
</evidence>
<dbReference type="Pfam" id="PF00672">
    <property type="entry name" value="HAMP"/>
    <property type="match status" value="1"/>
</dbReference>
<sequence length="659" mass="71556">MFKKLQFKITFFLALIIILSMISVQLFSSLYLQSAMKGDAEISGASIVTQLEGNIELSLKDYEKSLLRFGANNQVVGLLNDQSEQNSSNVVQEFKTFLETNDRVSLIYVGSENKQLFIEPEVELPADFDPTSRPWYELAKQTPDEVVWTEPYEDATSGSYTVTGAKAVTENGQVVGVVAFDLSLEAINEIVNDVTVGYGGYSFLMDQKGIALSHPTEHGNDLSKLSFMKPVLKERNGLIEYSYEGEDRMLHFETIDGLDWKIGAVYKNSDLMATANTVTLISIVVSGIALIIAIIVGIFVSRSIARPIIHIGEKAKAVASGDLSVQAIVKSKDEVGLLAENFNSMVEEMNKMIQQVNHSVVKLSDSAESLSAVSEETMAASEQVANAIEDIARGATEQTNDVESMNDRTRQLSEKISKVNDSITHIQSLSTGSEDASYQGLDKLNILQLKSTEANSELGSVEQVLTGLAVKIKKIEEVVTAISAISDQTNLLALNASIEAARAGESGKGFAVVADEVRKLAEQSARATGQISETIHGIQKESEKAVEAMGRTKEMNDEQNVAVQNTGEAFQIIAGMMGDLAKSISTVTRDMEVMNQQKDSVMESIQSISAISEQSAAAAEEVNASTDEQLRALETVAHSAEELNDASKELQVLVSKFKI</sequence>
<dbReference type="Gene3D" id="1.10.287.950">
    <property type="entry name" value="Methyl-accepting chemotaxis protein"/>
    <property type="match status" value="1"/>
</dbReference>
<dbReference type="Pfam" id="PF02743">
    <property type="entry name" value="dCache_1"/>
    <property type="match status" value="1"/>
</dbReference>
<dbReference type="SMART" id="SM00304">
    <property type="entry name" value="HAMP"/>
    <property type="match status" value="1"/>
</dbReference>
<dbReference type="InterPro" id="IPR029151">
    <property type="entry name" value="Sensor-like_sf"/>
</dbReference>
<comment type="caution">
    <text evidence="14">The sequence shown here is derived from an EMBL/GenBank/DDBJ whole genome shotgun (WGS) entry which is preliminary data.</text>
</comment>
<dbReference type="Pfam" id="PF00015">
    <property type="entry name" value="MCPsignal"/>
    <property type="match status" value="1"/>
</dbReference>
<dbReference type="CDD" id="cd12913">
    <property type="entry name" value="PDC1_MCP_like"/>
    <property type="match status" value="1"/>
</dbReference>
<feature type="transmembrane region" description="Helical" evidence="11">
    <location>
        <begin position="12"/>
        <end position="32"/>
    </location>
</feature>
<dbReference type="PROSITE" id="PS50111">
    <property type="entry name" value="CHEMOTAXIS_TRANSDUC_2"/>
    <property type="match status" value="1"/>
</dbReference>
<dbReference type="InterPro" id="IPR004089">
    <property type="entry name" value="MCPsignal_dom"/>
</dbReference>